<feature type="transmembrane region" description="Helical" evidence="8">
    <location>
        <begin position="178"/>
        <end position="199"/>
    </location>
</feature>
<feature type="transmembrane region" description="Helical" evidence="8">
    <location>
        <begin position="74"/>
        <end position="95"/>
    </location>
</feature>
<dbReference type="GO" id="GO:0005886">
    <property type="term" value="C:plasma membrane"/>
    <property type="evidence" value="ECO:0007669"/>
    <property type="project" value="UniProtKB-SubCell"/>
</dbReference>
<evidence type="ECO:0000256" key="5">
    <source>
        <dbReference type="ARBA" id="ARBA00022692"/>
    </source>
</evidence>
<feature type="transmembrane region" description="Helical" evidence="8">
    <location>
        <begin position="232"/>
        <end position="249"/>
    </location>
</feature>
<dbReference type="InterPro" id="IPR002781">
    <property type="entry name" value="TM_pro_TauE-like"/>
</dbReference>
<evidence type="ECO:0000256" key="7">
    <source>
        <dbReference type="ARBA" id="ARBA00023136"/>
    </source>
</evidence>
<accession>A0A1G9MA17</accession>
<dbReference type="Pfam" id="PF01925">
    <property type="entry name" value="TauE"/>
    <property type="match status" value="1"/>
</dbReference>
<dbReference type="InterPro" id="IPR052017">
    <property type="entry name" value="TSUP"/>
</dbReference>
<evidence type="ECO:0000256" key="2">
    <source>
        <dbReference type="ARBA" id="ARBA00009142"/>
    </source>
</evidence>
<feature type="transmembrane region" description="Helical" evidence="8">
    <location>
        <begin position="50"/>
        <end position="68"/>
    </location>
</feature>
<evidence type="ECO:0000256" key="1">
    <source>
        <dbReference type="ARBA" id="ARBA00004651"/>
    </source>
</evidence>
<evidence type="ECO:0000256" key="8">
    <source>
        <dbReference type="RuleBase" id="RU363041"/>
    </source>
</evidence>
<feature type="transmembrane region" description="Helical" evidence="8">
    <location>
        <begin position="205"/>
        <end position="225"/>
    </location>
</feature>
<keyword evidence="5 8" id="KW-0812">Transmembrane</keyword>
<proteinExistence type="inferred from homology"/>
<evidence type="ECO:0000313" key="10">
    <source>
        <dbReference type="Proteomes" id="UP000182347"/>
    </source>
</evidence>
<feature type="transmembrane region" description="Helical" evidence="8">
    <location>
        <begin position="140"/>
        <end position="166"/>
    </location>
</feature>
<comment type="similarity">
    <text evidence="2 8">Belongs to the 4-toluene sulfonate uptake permease (TSUP) (TC 2.A.102) family.</text>
</comment>
<feature type="transmembrane region" description="Helical" evidence="8">
    <location>
        <begin position="12"/>
        <end position="43"/>
    </location>
</feature>
<keyword evidence="4 8" id="KW-1003">Cell membrane</keyword>
<keyword evidence="7 8" id="KW-0472">Membrane</keyword>
<dbReference type="EMBL" id="FNHF01000001">
    <property type="protein sequence ID" value="SDL70811.1"/>
    <property type="molecule type" value="Genomic_DNA"/>
</dbReference>
<evidence type="ECO:0000256" key="6">
    <source>
        <dbReference type="ARBA" id="ARBA00022989"/>
    </source>
</evidence>
<dbReference type="AlphaFoldDB" id="A0A1G9MA17"/>
<dbReference type="RefSeq" id="WP_342720993.1">
    <property type="nucleotide sequence ID" value="NZ_FNHF01000001.1"/>
</dbReference>
<protein>
    <recommendedName>
        <fullName evidence="8">Probable membrane transporter protein</fullName>
    </recommendedName>
</protein>
<keyword evidence="3" id="KW-0813">Transport</keyword>
<comment type="subcellular location">
    <subcellularLocation>
        <location evidence="1 8">Cell membrane</location>
        <topology evidence="1 8">Multi-pass membrane protein</topology>
    </subcellularLocation>
</comment>
<dbReference type="PANTHER" id="PTHR30269:SF23">
    <property type="entry name" value="MEMBRANE TRANSPORTER PROTEIN YDHB-RELATED"/>
    <property type="match status" value="1"/>
</dbReference>
<dbReference type="PANTHER" id="PTHR30269">
    <property type="entry name" value="TRANSMEMBRANE PROTEIN YFCA"/>
    <property type="match status" value="1"/>
</dbReference>
<sequence length="250" mass="27505">MSVIFDLSLLQWLIVILCSVFIGFAKAGIPSLGILVVTVMMFVFPAKQSVGILVPMLIIGDIFAVTYYRRNVVWKYLISLLPWVLAGIVAGYFVLDHVSSRQLKPLVGSIVLSMVLLHVFRSKLGERFNQLLPESNWFTVFMGVLGGFTTMVGNAAGGVMAVYLLVKGLPKQEFIGTGAWFFLCVNIIKVPFYISLGLITTDSALFNLYMTAAIIAGAFLGVYLLKFIPQKTFQVLVLCFAALGAVRLLF</sequence>
<evidence type="ECO:0000313" key="9">
    <source>
        <dbReference type="EMBL" id="SDL70811.1"/>
    </source>
</evidence>
<keyword evidence="6 8" id="KW-1133">Transmembrane helix</keyword>
<organism evidence="9 10">
    <name type="scientific">Sediminibacillus halophilus</name>
    <dbReference type="NCBI Taxonomy" id="482461"/>
    <lineage>
        <taxon>Bacteria</taxon>
        <taxon>Bacillati</taxon>
        <taxon>Bacillota</taxon>
        <taxon>Bacilli</taxon>
        <taxon>Bacillales</taxon>
        <taxon>Bacillaceae</taxon>
        <taxon>Sediminibacillus</taxon>
    </lineage>
</organism>
<dbReference type="STRING" id="482461.SAMN05216244_0490"/>
<dbReference type="Proteomes" id="UP000182347">
    <property type="component" value="Unassembled WGS sequence"/>
</dbReference>
<gene>
    <name evidence="9" type="ORF">SAMN05216244_0490</name>
</gene>
<evidence type="ECO:0000256" key="3">
    <source>
        <dbReference type="ARBA" id="ARBA00022448"/>
    </source>
</evidence>
<evidence type="ECO:0000256" key="4">
    <source>
        <dbReference type="ARBA" id="ARBA00022475"/>
    </source>
</evidence>
<reference evidence="10" key="1">
    <citation type="submission" date="2016-10" db="EMBL/GenBank/DDBJ databases">
        <authorList>
            <person name="Varghese N."/>
            <person name="Submissions S."/>
        </authorList>
    </citation>
    <scope>NUCLEOTIDE SEQUENCE [LARGE SCALE GENOMIC DNA]</scope>
    <source>
        <strain evidence="10">CGMCC 1.6199</strain>
    </source>
</reference>
<name>A0A1G9MA17_9BACI</name>
<feature type="transmembrane region" description="Helical" evidence="8">
    <location>
        <begin position="102"/>
        <end position="120"/>
    </location>
</feature>
<keyword evidence="10" id="KW-1185">Reference proteome</keyword>